<comment type="caution">
    <text evidence="1">The sequence shown here is derived from an EMBL/GenBank/DDBJ whole genome shotgun (WGS) entry which is preliminary data.</text>
</comment>
<name>A0ABS5HJS9_9BACT</name>
<protein>
    <recommendedName>
        <fullName evidence="3">Restriction endonuclease</fullName>
    </recommendedName>
</protein>
<sequence>MKSINFIERLNLFLEAIYYDAKANENTLLFEYDPTYPETYELDASNVIKVIENISKMFIYSQHNAKILISFKLVSYGDNILFFNVTISSNKPFEHKNEELLNKALEYAKIADISVINDKDDKIILEIKARSVSNANFKNKLSLKDQNTKKYNAIIAYEDEVGFKILYNQLKFIGINVRPSSNYESLKRHVTDGIYKPDLIFVQKKFLDDIDKAKNLLEFKKLKNFIIVAICEGDENFSQELKKQIIILRQPYTYYILNTIFTKFIKTNNGGGGDGKIVLKF</sequence>
<evidence type="ECO:0000313" key="1">
    <source>
        <dbReference type="EMBL" id="MBR8464402.1"/>
    </source>
</evidence>
<proteinExistence type="predicted"/>
<gene>
    <name evidence="1" type="ORF">KDD93_07475</name>
</gene>
<dbReference type="Proteomes" id="UP000682951">
    <property type="component" value="Unassembled WGS sequence"/>
</dbReference>
<organism evidence="1 2">
    <name type="scientific">Campylobacter anatolicus</name>
    <dbReference type="NCBI Taxonomy" id="2829105"/>
    <lineage>
        <taxon>Bacteria</taxon>
        <taxon>Pseudomonadati</taxon>
        <taxon>Campylobacterota</taxon>
        <taxon>Epsilonproteobacteria</taxon>
        <taxon>Campylobacterales</taxon>
        <taxon>Campylobacteraceae</taxon>
        <taxon>Campylobacter</taxon>
    </lineage>
</organism>
<keyword evidence="2" id="KW-1185">Reference proteome</keyword>
<reference evidence="1 2" key="1">
    <citation type="submission" date="2021-04" db="EMBL/GenBank/DDBJ databases">
        <title>Molecular and phenotypic characterization and identification of bacterial isolates recovered from the Anatolian ground squirrels (Spermophilus xanthoprymnus) and which have the potential to form a new species in the Campylobacter genus.</title>
        <authorList>
            <person name="Aydin F."/>
            <person name="Abay S."/>
            <person name="Kayman T."/>
            <person name="Karakaya E."/>
            <person name="Mustak H.K."/>
            <person name="Mustak I.B."/>
            <person name="Bilgin N."/>
            <person name="Duzler A."/>
            <person name="Sahin O."/>
            <person name="Guran O."/>
            <person name="Saticioglu I.B."/>
        </authorList>
    </citation>
    <scope>NUCLEOTIDE SEQUENCE [LARGE SCALE GENOMIC DNA]</scope>
    <source>
        <strain evidence="2">faydin-G24</strain>
    </source>
</reference>
<accession>A0ABS5HJS9</accession>
<dbReference type="RefSeq" id="WP_212140293.1">
    <property type="nucleotide sequence ID" value="NZ_JAGSSW010000007.1"/>
</dbReference>
<evidence type="ECO:0000313" key="2">
    <source>
        <dbReference type="Proteomes" id="UP000682951"/>
    </source>
</evidence>
<dbReference type="EMBL" id="JAGSSW010000007">
    <property type="protein sequence ID" value="MBR8464402.1"/>
    <property type="molecule type" value="Genomic_DNA"/>
</dbReference>
<evidence type="ECO:0008006" key="3">
    <source>
        <dbReference type="Google" id="ProtNLM"/>
    </source>
</evidence>